<name>A0ABR3PX35_9TREE</name>
<dbReference type="InterPro" id="IPR017853">
    <property type="entry name" value="GH"/>
</dbReference>
<comment type="caution">
    <text evidence="6">The sequence shown here is derived from an EMBL/GenBank/DDBJ whole genome shotgun (WGS) entry which is preliminary data.</text>
</comment>
<feature type="compositionally biased region" description="Polar residues" evidence="1">
    <location>
        <begin position="23"/>
        <end position="33"/>
    </location>
</feature>
<dbReference type="Proteomes" id="UP001565368">
    <property type="component" value="Unassembled WGS sequence"/>
</dbReference>
<dbReference type="GeneID" id="95987480"/>
<evidence type="ECO:0000259" key="3">
    <source>
        <dbReference type="Pfam" id="PF14699"/>
    </source>
</evidence>
<dbReference type="Gene3D" id="1.50.10.10">
    <property type="match status" value="1"/>
</dbReference>
<feature type="domain" description="Glycogen debranching enzyme glucanotransferase" evidence="4">
    <location>
        <begin position="196"/>
        <end position="630"/>
    </location>
</feature>
<feature type="region of interest" description="Disordered" evidence="1">
    <location>
        <begin position="1"/>
        <end position="35"/>
    </location>
</feature>
<protein>
    <submittedName>
        <fullName evidence="6">Bifunctional 4-alpha-glucanotransferase/amylo-alpha-1,6-glucosidase</fullName>
    </submittedName>
</protein>
<dbReference type="Pfam" id="PF06202">
    <property type="entry name" value="GDE_C"/>
    <property type="match status" value="1"/>
</dbReference>
<dbReference type="Gene3D" id="3.20.20.80">
    <property type="entry name" value="Glycosidases"/>
    <property type="match status" value="2"/>
</dbReference>
<evidence type="ECO:0000259" key="5">
    <source>
        <dbReference type="Pfam" id="PF14702"/>
    </source>
</evidence>
<evidence type="ECO:0000256" key="1">
    <source>
        <dbReference type="SAM" id="MobiDB-lite"/>
    </source>
</evidence>
<dbReference type="EMBL" id="JBBXJM010000005">
    <property type="protein sequence ID" value="KAL1407024.1"/>
    <property type="molecule type" value="Genomic_DNA"/>
</dbReference>
<dbReference type="Pfam" id="PF14699">
    <property type="entry name" value="hGDE_N"/>
    <property type="match status" value="1"/>
</dbReference>
<reference evidence="6 7" key="1">
    <citation type="submission" date="2023-08" db="EMBL/GenBank/DDBJ databases">
        <title>Annotated Genome Sequence of Vanrija albida AlHP1.</title>
        <authorList>
            <person name="Herzog R."/>
        </authorList>
    </citation>
    <scope>NUCLEOTIDE SEQUENCE [LARGE SCALE GENOMIC DNA]</scope>
    <source>
        <strain evidence="6 7">AlHP1</strain>
    </source>
</reference>
<dbReference type="InterPro" id="IPR008928">
    <property type="entry name" value="6-hairpin_glycosidase_sf"/>
</dbReference>
<dbReference type="InterPro" id="IPR010401">
    <property type="entry name" value="AGL/Gdb1"/>
</dbReference>
<dbReference type="SUPFAM" id="SSF51445">
    <property type="entry name" value="(Trans)glycosidases"/>
    <property type="match status" value="1"/>
</dbReference>
<gene>
    <name evidence="6" type="primary">GDB1</name>
    <name evidence="6" type="ORF">Q8F55_006437</name>
</gene>
<feature type="domain" description="Glycogen debranching enzyme central" evidence="5">
    <location>
        <begin position="786"/>
        <end position="1027"/>
    </location>
</feature>
<dbReference type="Pfam" id="PF14701">
    <property type="entry name" value="hDGE_amylase"/>
    <property type="match status" value="1"/>
</dbReference>
<feature type="domain" description="Glycogen debranching enzyme C-terminal" evidence="2">
    <location>
        <begin position="1116"/>
        <end position="1574"/>
    </location>
</feature>
<dbReference type="InterPro" id="IPR032788">
    <property type="entry name" value="AGL_central"/>
</dbReference>
<accession>A0ABR3PX35</accession>
<proteinExistence type="predicted"/>
<keyword evidence="7" id="KW-1185">Reference proteome</keyword>
<evidence type="ECO:0000313" key="6">
    <source>
        <dbReference type="EMBL" id="KAL1407024.1"/>
    </source>
</evidence>
<dbReference type="InterPro" id="IPR029436">
    <property type="entry name" value="AGL_euk_N"/>
</dbReference>
<dbReference type="PANTHER" id="PTHR10569:SF2">
    <property type="entry name" value="GLYCOGEN DEBRANCHING ENZYME"/>
    <property type="match status" value="1"/>
</dbReference>
<dbReference type="InterPro" id="IPR032790">
    <property type="entry name" value="GDE_C"/>
</dbReference>
<evidence type="ECO:0000259" key="4">
    <source>
        <dbReference type="Pfam" id="PF14701"/>
    </source>
</evidence>
<dbReference type="SUPFAM" id="SSF48208">
    <property type="entry name" value="Six-hairpin glycosidases"/>
    <property type="match status" value="1"/>
</dbReference>
<organism evidence="6 7">
    <name type="scientific">Vanrija albida</name>
    <dbReference type="NCBI Taxonomy" id="181172"/>
    <lineage>
        <taxon>Eukaryota</taxon>
        <taxon>Fungi</taxon>
        <taxon>Dikarya</taxon>
        <taxon>Basidiomycota</taxon>
        <taxon>Agaricomycotina</taxon>
        <taxon>Tremellomycetes</taxon>
        <taxon>Trichosporonales</taxon>
        <taxon>Trichosporonaceae</taxon>
        <taxon>Vanrija</taxon>
    </lineage>
</organism>
<dbReference type="RefSeq" id="XP_069206968.1">
    <property type="nucleotide sequence ID" value="XM_069354897.1"/>
</dbReference>
<feature type="domain" description="Eukaryotic glycogen debranching enzyme N-terminal" evidence="3">
    <location>
        <begin position="82"/>
        <end position="167"/>
    </location>
</feature>
<dbReference type="InterPro" id="IPR012341">
    <property type="entry name" value="6hp_glycosidase-like_sf"/>
</dbReference>
<evidence type="ECO:0000313" key="7">
    <source>
        <dbReference type="Proteomes" id="UP001565368"/>
    </source>
</evidence>
<dbReference type="CDD" id="cd11327">
    <property type="entry name" value="AmyAc_Glg_debranch_2"/>
    <property type="match status" value="1"/>
</dbReference>
<dbReference type="InterPro" id="IPR032792">
    <property type="entry name" value="AGL_glucanoTrfase"/>
</dbReference>
<sequence>MPVAAGKPRPEPLVMPRPPVRRQSTTTPRTPKTPQDEAIAFFSGESDGEAVLVWELWLDGDGGPPEGKTYVRLPPPVKPYVLRFSIHAGTPCTRNGVLKSDFPMDGGVFERGVWSERGLPNDVSRPIHVDLAISAPGAFAYFIEHDGPEGRVIGRRGYFNVDPIISLPARTPFKLEPPADPLHDTTSAAVEKKNINLPLDGLSILSVIAKWQGKVNEWDPYLEEASRRGYNMIHYTPLHTRGSSGSPYSIADQLSFDPTLLTDPKAEEGGIEQIVQTLERAKSKYGLGAITDVVLNHTAFDTPWLEDHPEAGYSPHNTPHLAPAVELEDAMLKLTDELAASGRGASVIRGEEDLMRIRDEIQGAISAAHLWQYYVFDVATSVEEVEEALKAGKVTEWTGESLSGKSIDELGEIAYSTPDFVENYRTFSKRFGTHVPADKAAGFAKVAFPTLSGADLARQWGKLLDVANVNLYKECNEDLAAARDNIVGRLRYTRLEKGGPQLGPINKKNPMVEQYFTRIPKTAKTAKFPPEALAVANNGWMWAADPLKNFAEYPSKAYLRREVIVWGDCVKLRYGRGPADNPWLWAHMTEYAEMLASVFDGFRLDNCHSTPLHVGVHIIDAGRRINPNLYVMAELFTGSEETDLKFVRELGLNSLVREAYNGNDNKEFARLLYRFGVGKPIGSMDGAVLSAKGELPPLYHGGAPRPCIVTPLPGSAPHAVFYDVTHDNESPAHKRTAEDALSTGALVTFTKAAIGSNKGFDDLYPKLLNLVTDTRMYNVGEDDKGGIGRVKRILNNLHTEMMYGGYEEGHVHEEGEYIMIHRVHPRTHKGYMLVAHTAFPGNSGRGWVNPFKLSRTKVEFLFGATLHTRPGEWKDDDKVHYGIPSTLDEIPAESVKIVTGKDDHGDYTQFTVPEKFDPGSILVFSTVMDEMSSKIEAYCRAGTAEAFGDLNLVELNVVLHRADGEERDATGGDGVYNIPNFGTLVYCGLEGWMAPLRQIVEHNDLGHPLCEHLRQGTWALDYVHDRLHRQTDVFPKLDTPAKWFKDRFDVIKATVPDFMRPKYFSLVIFEAYKAAREAVFEQQSEFISSGTTFIHDLALCAVQMYGQVKSASIIPSKPVPSLAAGLPHFTAGWGRCWGRDVFISLRGLFLTTGNYTAARDHIHAFGATLKHGLIPNLLDSGRNPRYNSRDSPWWFVQNIQDYTKHAPDGLSLLNDPVKRRFLSDDTWIAWDDPRAFSWSSTVAELVQEIVQRHAEGIEFREWNAGPNIDGDMSDAGFNQKIWTDWDTGFIHGGNRFNCGTWMDKMGSSAKAGNKGLPATPRDGAPIEITGLLKSTLTWLAHLSEKGQFPFEGVHATVRGQKAFITYKQWADLIQLSFEKHYFVPSDPAEDANFVINKGLVNRRGMYKDVYGTPKDREWSDYQLRCNFTLPMVVAPELFTPSRAVEALRLADKVIRAPLGMKTLDPSDAQYRPDYDNRNDSTDQSVANGWNYHQGPEWGFPLGWFLTAWLRFDRVAGDGVDDPSATIHHISKVFLQLRKHIEKDPWRGLPELTNHDASYCRDSCNTQAWSASTILDVLEEMHKLGREI</sequence>
<dbReference type="PANTHER" id="PTHR10569">
    <property type="entry name" value="GLYCOGEN DEBRANCHING ENZYME"/>
    <property type="match status" value="1"/>
</dbReference>
<evidence type="ECO:0000259" key="2">
    <source>
        <dbReference type="Pfam" id="PF06202"/>
    </source>
</evidence>
<dbReference type="Pfam" id="PF14702">
    <property type="entry name" value="hGDE_central"/>
    <property type="match status" value="1"/>
</dbReference>